<feature type="region of interest" description="Disordered" evidence="1">
    <location>
        <begin position="327"/>
        <end position="348"/>
    </location>
</feature>
<protein>
    <submittedName>
        <fullName evidence="2">Uncharacterized protein</fullName>
    </submittedName>
</protein>
<dbReference type="AlphaFoldDB" id="A0A6A7BNQ6"/>
<evidence type="ECO:0000313" key="3">
    <source>
        <dbReference type="Proteomes" id="UP000799423"/>
    </source>
</evidence>
<organism evidence="2 3">
    <name type="scientific">Plenodomus tracheiphilus IPT5</name>
    <dbReference type="NCBI Taxonomy" id="1408161"/>
    <lineage>
        <taxon>Eukaryota</taxon>
        <taxon>Fungi</taxon>
        <taxon>Dikarya</taxon>
        <taxon>Ascomycota</taxon>
        <taxon>Pezizomycotina</taxon>
        <taxon>Dothideomycetes</taxon>
        <taxon>Pleosporomycetidae</taxon>
        <taxon>Pleosporales</taxon>
        <taxon>Pleosporineae</taxon>
        <taxon>Leptosphaeriaceae</taxon>
        <taxon>Plenodomus</taxon>
    </lineage>
</organism>
<proteinExistence type="predicted"/>
<dbReference type="OrthoDB" id="1681166at2759"/>
<keyword evidence="3" id="KW-1185">Reference proteome</keyword>
<feature type="region of interest" description="Disordered" evidence="1">
    <location>
        <begin position="279"/>
        <end position="300"/>
    </location>
</feature>
<sequence>MAGAWTIPLDLVLSGLINWFSFIIYSQRRGTLSVHMPMCTDQPFIDSIHSPSSSLAFGFQPSVSSFTMSTNPEVFKTASEAHSANSPRSKPLEHFEDTPETEYYLQEQHDDAPDEEDIAYLEPSSEQTLLPPPNFRPFFTLIEDNVSGEHYHPYVHYIFADDDPIVVTAASMRGLGLDETEYLPRDAEEEEERQRLRDVEGIDEQDLPVESPLPPAIPGVKEHYLIVDVGADGRTIEDAQSLSSEWQITNAHVRVAPSFDESSPEQGFMLQVEGVEVPKKTKGKGKGQAGQEKLNEARDQSQGDIFTALDGLVQGIEHGLETAKKISGAVPKPAEEVAPPDVLQSEGG</sequence>
<gene>
    <name evidence="2" type="ORF">T440DRAFT_8713</name>
</gene>
<accession>A0A6A7BNQ6</accession>
<reference evidence="2" key="1">
    <citation type="submission" date="2020-01" db="EMBL/GenBank/DDBJ databases">
        <authorList>
            <consortium name="DOE Joint Genome Institute"/>
            <person name="Haridas S."/>
            <person name="Albert R."/>
            <person name="Binder M."/>
            <person name="Bloem J."/>
            <person name="Labutti K."/>
            <person name="Salamov A."/>
            <person name="Andreopoulos B."/>
            <person name="Baker S.E."/>
            <person name="Barry K."/>
            <person name="Bills G."/>
            <person name="Bluhm B.H."/>
            <person name="Cannon C."/>
            <person name="Castanera R."/>
            <person name="Culley D.E."/>
            <person name="Daum C."/>
            <person name="Ezra D."/>
            <person name="Gonzalez J.B."/>
            <person name="Henrissat B."/>
            <person name="Kuo A."/>
            <person name="Liang C."/>
            <person name="Lipzen A."/>
            <person name="Lutzoni F."/>
            <person name="Magnuson J."/>
            <person name="Mondo S."/>
            <person name="Nolan M."/>
            <person name="Ohm R."/>
            <person name="Pangilinan J."/>
            <person name="Park H.-J."/>
            <person name="Ramirez L."/>
            <person name="Alfaro M."/>
            <person name="Sun H."/>
            <person name="Tritt A."/>
            <person name="Yoshinaga Y."/>
            <person name="Zwiers L.-H."/>
            <person name="Turgeon B.G."/>
            <person name="Goodwin S.B."/>
            <person name="Spatafora J.W."/>
            <person name="Crous P.W."/>
            <person name="Grigoriev I.V."/>
        </authorList>
    </citation>
    <scope>NUCLEOTIDE SEQUENCE</scope>
    <source>
        <strain evidence="2">IPT5</strain>
    </source>
</reference>
<dbReference type="EMBL" id="MU006288">
    <property type="protein sequence ID" value="KAF2856802.1"/>
    <property type="molecule type" value="Genomic_DNA"/>
</dbReference>
<evidence type="ECO:0000313" key="2">
    <source>
        <dbReference type="EMBL" id="KAF2856802.1"/>
    </source>
</evidence>
<name>A0A6A7BNQ6_9PLEO</name>
<feature type="region of interest" description="Disordered" evidence="1">
    <location>
        <begin position="77"/>
        <end position="97"/>
    </location>
</feature>
<feature type="compositionally biased region" description="Low complexity" evidence="1">
    <location>
        <begin position="329"/>
        <end position="340"/>
    </location>
</feature>
<dbReference type="Proteomes" id="UP000799423">
    <property type="component" value="Unassembled WGS sequence"/>
</dbReference>
<evidence type="ECO:0000256" key="1">
    <source>
        <dbReference type="SAM" id="MobiDB-lite"/>
    </source>
</evidence>